<keyword evidence="2" id="KW-1185">Reference proteome</keyword>
<comment type="caution">
    <text evidence="1">The sequence shown here is derived from an EMBL/GenBank/DDBJ whole genome shotgun (WGS) entry which is preliminary data.</text>
</comment>
<sequence>MSQTYVIYADICCLNRPLDDLQQSRVKLEAEAMLSILQKCEDREWLLLSSDAIRFEIARNTDSSKQEQLEATLSIAQTHLSSTPEIEASAQELMQLGFKLYDALHLAFAQSPSVDIFLTTDDRLLRKAKQYPEIVTIPVENPVVWLMNRLQEENTNHETS</sequence>
<evidence type="ECO:0000313" key="1">
    <source>
        <dbReference type="EMBL" id="MDJ1179634.1"/>
    </source>
</evidence>
<evidence type="ECO:0000313" key="2">
    <source>
        <dbReference type="Proteomes" id="UP001231370"/>
    </source>
</evidence>
<dbReference type="InterPro" id="IPR029060">
    <property type="entry name" value="PIN-like_dom_sf"/>
</dbReference>
<gene>
    <name evidence="1" type="ORF">PJF56_12240</name>
</gene>
<dbReference type="Gene3D" id="3.40.50.1010">
    <property type="entry name" value="5'-nuclease"/>
    <property type="match status" value="1"/>
</dbReference>
<dbReference type="EMBL" id="JAQPOK010000089">
    <property type="protein sequence ID" value="MDJ1179634.1"/>
    <property type="molecule type" value="Genomic_DNA"/>
</dbReference>
<reference evidence="1 2" key="1">
    <citation type="submission" date="2023-01" db="EMBL/GenBank/DDBJ databases">
        <title>Novel diversity within Roseofilum (Cyanobacteria; Desertifilaceae) from marine benthic mats with descriptions of four novel species.</title>
        <authorList>
            <person name="Wang Y."/>
            <person name="Berthold D.E."/>
            <person name="Hu J."/>
            <person name="Lefler F.W."/>
            <person name="Laughinghouse H.D. IV."/>
        </authorList>
    </citation>
    <scope>NUCLEOTIDE SEQUENCE [LARGE SCALE GENOMIC DNA]</scope>
    <source>
        <strain evidence="1 2">BLCC-M91</strain>
    </source>
</reference>
<proteinExistence type="predicted"/>
<dbReference type="SUPFAM" id="SSF88723">
    <property type="entry name" value="PIN domain-like"/>
    <property type="match status" value="1"/>
</dbReference>
<accession>A0ABT7BKC9</accession>
<organism evidence="1 2">
    <name type="scientific">Roseofilum halophilum BLCC-M91</name>
    <dbReference type="NCBI Taxonomy" id="3022259"/>
    <lineage>
        <taxon>Bacteria</taxon>
        <taxon>Bacillati</taxon>
        <taxon>Cyanobacteriota</taxon>
        <taxon>Cyanophyceae</taxon>
        <taxon>Desertifilales</taxon>
        <taxon>Desertifilaceae</taxon>
        <taxon>Roseofilum</taxon>
        <taxon>Roseofilum halophilum</taxon>
    </lineage>
</organism>
<protein>
    <submittedName>
        <fullName evidence="1">PIN domain-containing protein</fullName>
    </submittedName>
</protein>
<dbReference type="Proteomes" id="UP001231370">
    <property type="component" value="Unassembled WGS sequence"/>
</dbReference>
<name>A0ABT7BKC9_9CYAN</name>
<dbReference type="RefSeq" id="WP_283762940.1">
    <property type="nucleotide sequence ID" value="NZ_JAQPOK010000089.1"/>
</dbReference>